<keyword evidence="4" id="KW-1185">Reference proteome</keyword>
<dbReference type="SUPFAM" id="SSF52833">
    <property type="entry name" value="Thioredoxin-like"/>
    <property type="match status" value="1"/>
</dbReference>
<reference evidence="3 4" key="1">
    <citation type="submission" date="2020-02" db="EMBL/GenBank/DDBJ databases">
        <title>Complete genome sequence of Flavobacteriaceae bacterium.</title>
        <authorList>
            <person name="Kim S.-J."/>
            <person name="Kim Y.-S."/>
            <person name="Kim K.-H."/>
        </authorList>
    </citation>
    <scope>NUCLEOTIDE SEQUENCE [LARGE SCALE GENOMIC DNA]</scope>
    <source>
        <strain evidence="3 4">RR4-40</strain>
    </source>
</reference>
<dbReference type="EMBL" id="CP049057">
    <property type="protein sequence ID" value="QIE58615.1"/>
    <property type="molecule type" value="Genomic_DNA"/>
</dbReference>
<dbReference type="AlphaFoldDB" id="A0A6G6GJ63"/>
<dbReference type="KEGG" id="mgel:G5B37_03275"/>
<dbReference type="InterPro" id="IPR036249">
    <property type="entry name" value="Thioredoxin-like_sf"/>
</dbReference>
<evidence type="ECO:0000313" key="4">
    <source>
        <dbReference type="Proteomes" id="UP000505306"/>
    </source>
</evidence>
<dbReference type="Pfam" id="PF13899">
    <property type="entry name" value="Thioredoxin_7"/>
    <property type="match status" value="1"/>
</dbReference>
<evidence type="ECO:0000256" key="1">
    <source>
        <dbReference type="ARBA" id="ARBA00022729"/>
    </source>
</evidence>
<keyword evidence="1 2" id="KW-0732">Signal</keyword>
<dbReference type="Gene3D" id="3.40.30.10">
    <property type="entry name" value="Glutaredoxin"/>
    <property type="match status" value="1"/>
</dbReference>
<sequence length="150" mass="17408">MRNVILIVFLLCTAATIAQDETSKLKWLTNLEQAQKIAKKKKQPILMYMTGSDWCAPCKMLKEDFFESDEFFTRSKDMVLVMIDRPRRVDILSEKQLAYNKEVIAKYNKENTFPKILILNSNGKEKAKISGYSSLRDTSNHFAFLDKNTK</sequence>
<feature type="chain" id="PRO_5026189045" evidence="2">
    <location>
        <begin position="19"/>
        <end position="150"/>
    </location>
</feature>
<dbReference type="PANTHER" id="PTHR15337">
    <property type="entry name" value="ANTERIOR GRADIENT PROTEIN-RELATED"/>
    <property type="match status" value="1"/>
</dbReference>
<name>A0A6G6GJ63_9FLAO</name>
<evidence type="ECO:0000256" key="2">
    <source>
        <dbReference type="SAM" id="SignalP"/>
    </source>
</evidence>
<proteinExistence type="predicted"/>
<dbReference type="PANTHER" id="PTHR15337:SF11">
    <property type="entry name" value="THIOREDOXIN DOMAIN-CONTAINING PROTEIN"/>
    <property type="match status" value="1"/>
</dbReference>
<dbReference type="Proteomes" id="UP000505306">
    <property type="component" value="Chromosome"/>
</dbReference>
<gene>
    <name evidence="3" type="ORF">G5B37_03275</name>
</gene>
<evidence type="ECO:0000313" key="3">
    <source>
        <dbReference type="EMBL" id="QIE58615.1"/>
    </source>
</evidence>
<dbReference type="InterPro" id="IPR051099">
    <property type="entry name" value="AGR/TXD"/>
</dbReference>
<protein>
    <submittedName>
        <fullName evidence="3">DUF255 domain-containing protein</fullName>
    </submittedName>
</protein>
<accession>A0A6G6GJ63</accession>
<feature type="signal peptide" evidence="2">
    <location>
        <begin position="1"/>
        <end position="18"/>
    </location>
</feature>
<dbReference type="RefSeq" id="WP_164678648.1">
    <property type="nucleotide sequence ID" value="NZ_CP049057.1"/>
</dbReference>
<organism evidence="3 4">
    <name type="scientific">Rasiella rasia</name>
    <dbReference type="NCBI Taxonomy" id="2744027"/>
    <lineage>
        <taxon>Bacteria</taxon>
        <taxon>Pseudomonadati</taxon>
        <taxon>Bacteroidota</taxon>
        <taxon>Flavobacteriia</taxon>
        <taxon>Flavobacteriales</taxon>
        <taxon>Flavobacteriaceae</taxon>
        <taxon>Rasiella</taxon>
    </lineage>
</organism>